<feature type="domain" description="Prephenate dehydratase" evidence="1">
    <location>
        <begin position="29"/>
        <end position="90"/>
    </location>
</feature>
<dbReference type="PROSITE" id="PS51171">
    <property type="entry name" value="PREPHENATE_DEHYDR_3"/>
    <property type="match status" value="1"/>
</dbReference>
<dbReference type="Proteomes" id="UP001518140">
    <property type="component" value="Unassembled WGS sequence"/>
</dbReference>
<dbReference type="SUPFAM" id="SSF54060">
    <property type="entry name" value="His-Me finger endonucleases"/>
    <property type="match status" value="1"/>
</dbReference>
<evidence type="ECO:0000313" key="3">
    <source>
        <dbReference type="Proteomes" id="UP001518140"/>
    </source>
</evidence>
<evidence type="ECO:0000313" key="2">
    <source>
        <dbReference type="EMBL" id="NGO45107.1"/>
    </source>
</evidence>
<dbReference type="InterPro" id="IPR001086">
    <property type="entry name" value="Preph_deHydtase"/>
</dbReference>
<evidence type="ECO:0000259" key="1">
    <source>
        <dbReference type="PROSITE" id="PS51171"/>
    </source>
</evidence>
<organism evidence="2 3">
    <name type="scientific">Streptomyces ureilyticus</name>
    <dbReference type="NCBI Taxonomy" id="1775131"/>
    <lineage>
        <taxon>Bacteria</taxon>
        <taxon>Bacillati</taxon>
        <taxon>Actinomycetota</taxon>
        <taxon>Actinomycetes</taxon>
        <taxon>Kitasatosporales</taxon>
        <taxon>Streptomycetaceae</taxon>
        <taxon>Streptomyces</taxon>
    </lineage>
</organism>
<name>A0ABX0E1P5_9ACTN</name>
<sequence length="90" mass="9498">MPGRPLRGFPLLAASPAKTAPVRRLRAALVEALGPDCHLCHALPGAMVDHDYATGLVRGVLTELTLVFVQVSWGSASFPLCPVKNVPEGI</sequence>
<reference evidence="2 3" key="1">
    <citation type="submission" date="2020-02" db="EMBL/GenBank/DDBJ databases">
        <title>Whole-genome analyses of novel actinobacteria.</title>
        <authorList>
            <person name="Sahin N."/>
            <person name="Tokatli A."/>
        </authorList>
    </citation>
    <scope>NUCLEOTIDE SEQUENCE [LARGE SCALE GENOMIC DNA]</scope>
    <source>
        <strain evidence="2 3">YC419</strain>
    </source>
</reference>
<dbReference type="InterPro" id="IPR004211">
    <property type="entry name" value="Endonuclease_7"/>
</dbReference>
<keyword evidence="3" id="KW-1185">Reference proteome</keyword>
<protein>
    <recommendedName>
        <fullName evidence="1">Prephenate dehydratase domain-containing protein</fullName>
    </recommendedName>
</protein>
<gene>
    <name evidence="2" type="ORF">G6048_24100</name>
</gene>
<dbReference type="InterPro" id="IPR044925">
    <property type="entry name" value="His-Me_finger_sf"/>
</dbReference>
<comment type="caution">
    <text evidence="2">The sequence shown here is derived from an EMBL/GenBank/DDBJ whole genome shotgun (WGS) entry which is preliminary data.</text>
</comment>
<proteinExistence type="predicted"/>
<accession>A0ABX0E1P5</accession>
<dbReference type="EMBL" id="JAAKZX010000081">
    <property type="protein sequence ID" value="NGO45107.1"/>
    <property type="molecule type" value="Genomic_DNA"/>
</dbReference>
<dbReference type="Pfam" id="PF02945">
    <property type="entry name" value="Endonuclease_7"/>
    <property type="match status" value="1"/>
</dbReference>